<evidence type="ECO:0000313" key="8">
    <source>
        <dbReference type="Proteomes" id="UP000238655"/>
    </source>
</evidence>
<evidence type="ECO:0000256" key="3">
    <source>
        <dbReference type="ARBA" id="ARBA00023125"/>
    </source>
</evidence>
<dbReference type="InterPro" id="IPR003313">
    <property type="entry name" value="AraC-bd"/>
</dbReference>
<reference evidence="7 8" key="1">
    <citation type="submission" date="2018-01" db="EMBL/GenBank/DDBJ databases">
        <title>Successful Treatment of Persistent Burkholderia cepacia Bacteremia with Ceftazidime-Avibactam.</title>
        <authorList>
            <person name="Tamma P."/>
            <person name="Fan Y."/>
            <person name="Bergman Y."/>
            <person name="Sick-Samuels A."/>
            <person name="Hsu A."/>
            <person name="Timp W."/>
            <person name="Simner P."/>
        </authorList>
    </citation>
    <scope>NUCLEOTIDE SEQUENCE [LARGE SCALE GENOMIC DNA]</scope>
    <source>
        <strain evidence="7 8">170816</strain>
    </source>
</reference>
<dbReference type="Gene3D" id="1.10.10.60">
    <property type="entry name" value="Homeodomain-like"/>
    <property type="match status" value="1"/>
</dbReference>
<dbReference type="GO" id="GO:0003700">
    <property type="term" value="F:DNA-binding transcription factor activity"/>
    <property type="evidence" value="ECO:0007669"/>
    <property type="project" value="InterPro"/>
</dbReference>
<keyword evidence="3" id="KW-0238">DNA-binding</keyword>
<dbReference type="InterPro" id="IPR018060">
    <property type="entry name" value="HTH_AraC"/>
</dbReference>
<dbReference type="PRINTS" id="PR00032">
    <property type="entry name" value="HTHARAC"/>
</dbReference>
<dbReference type="PROSITE" id="PS01124">
    <property type="entry name" value="HTH_ARAC_FAMILY_2"/>
    <property type="match status" value="1"/>
</dbReference>
<dbReference type="AlphaFoldDB" id="A0A2S5E2K0"/>
<comment type="caution">
    <text evidence="7">The sequence shown here is derived from an EMBL/GenBank/DDBJ whole genome shotgun (WGS) entry which is preliminary data.</text>
</comment>
<keyword evidence="1" id="KW-0678">Repressor</keyword>
<dbReference type="SMART" id="SM00342">
    <property type="entry name" value="HTH_ARAC"/>
    <property type="match status" value="1"/>
</dbReference>
<evidence type="ECO:0000313" key="7">
    <source>
        <dbReference type="EMBL" id="POZ85610.1"/>
    </source>
</evidence>
<accession>A0A2S5E2K0</accession>
<evidence type="ECO:0000256" key="4">
    <source>
        <dbReference type="ARBA" id="ARBA00023159"/>
    </source>
</evidence>
<evidence type="ECO:0000256" key="2">
    <source>
        <dbReference type="ARBA" id="ARBA00023015"/>
    </source>
</evidence>
<dbReference type="SUPFAM" id="SSF51182">
    <property type="entry name" value="RmlC-like cupins"/>
    <property type="match status" value="1"/>
</dbReference>
<name>A0A2S5E2K0_9BURK</name>
<dbReference type="CDD" id="cd06124">
    <property type="entry name" value="cupin_NimR-like_N"/>
    <property type="match status" value="1"/>
</dbReference>
<dbReference type="Proteomes" id="UP000238655">
    <property type="component" value="Chromosome 2"/>
</dbReference>
<feature type="domain" description="HTH araC/xylS-type" evidence="6">
    <location>
        <begin position="177"/>
        <end position="277"/>
    </location>
</feature>
<evidence type="ECO:0000256" key="1">
    <source>
        <dbReference type="ARBA" id="ARBA00022491"/>
    </source>
</evidence>
<proteinExistence type="predicted"/>
<sequence length="281" mass="31158">MQVTGAVGLRISCILTKNTCNSTNRGVHLLALRPMTFSVTAARFGALSESVAGRRHTHPDGQLVLSLQGVVACEARDAHWIIPPHCALWLPAGLPHVSRASPAAEGCFVFIHPSVTGLPDECRTLRISPMLREIIVELANRPPQPGVRRHALMVELLIEELAIMERVDTHFPIPRHPRVRQIAQALIASPGDRRTVEEWSRHVGMGERTLSRRLFEETGMSFGKWRRQLHLMVALEALAKGRSVQQVSDELGYEAVTSFINMFKQALGTTPAKYRALQPSP</sequence>
<dbReference type="Pfam" id="PF12833">
    <property type="entry name" value="HTH_18"/>
    <property type="match status" value="1"/>
</dbReference>
<evidence type="ECO:0000259" key="6">
    <source>
        <dbReference type="PROSITE" id="PS01124"/>
    </source>
</evidence>
<dbReference type="InterPro" id="IPR009057">
    <property type="entry name" value="Homeodomain-like_sf"/>
</dbReference>
<dbReference type="PANTHER" id="PTHR11019:SF199">
    <property type="entry name" value="HTH-TYPE TRANSCRIPTIONAL REGULATOR NIMR"/>
    <property type="match status" value="1"/>
</dbReference>
<protein>
    <submittedName>
        <fullName evidence="7">AraC family transcriptional regulator</fullName>
    </submittedName>
</protein>
<dbReference type="FunFam" id="1.10.10.60:FF:000132">
    <property type="entry name" value="AraC family transcriptional regulator"/>
    <property type="match status" value="1"/>
</dbReference>
<keyword evidence="2" id="KW-0805">Transcription regulation</keyword>
<organism evidence="7 8">
    <name type="scientific">Burkholderia contaminans</name>
    <dbReference type="NCBI Taxonomy" id="488447"/>
    <lineage>
        <taxon>Bacteria</taxon>
        <taxon>Pseudomonadati</taxon>
        <taxon>Pseudomonadota</taxon>
        <taxon>Betaproteobacteria</taxon>
        <taxon>Burkholderiales</taxon>
        <taxon>Burkholderiaceae</taxon>
        <taxon>Burkholderia</taxon>
        <taxon>Burkholderia cepacia complex</taxon>
    </lineage>
</organism>
<dbReference type="GO" id="GO:0043565">
    <property type="term" value="F:sequence-specific DNA binding"/>
    <property type="evidence" value="ECO:0007669"/>
    <property type="project" value="InterPro"/>
</dbReference>
<dbReference type="SUPFAM" id="SSF46689">
    <property type="entry name" value="Homeodomain-like"/>
    <property type="match status" value="1"/>
</dbReference>
<keyword evidence="5" id="KW-0804">Transcription</keyword>
<evidence type="ECO:0000256" key="5">
    <source>
        <dbReference type="ARBA" id="ARBA00023163"/>
    </source>
</evidence>
<dbReference type="EMBL" id="PQVP01000001">
    <property type="protein sequence ID" value="POZ85610.1"/>
    <property type="molecule type" value="Genomic_DNA"/>
</dbReference>
<gene>
    <name evidence="7" type="ORF">C3743_03405</name>
</gene>
<keyword evidence="4" id="KW-0010">Activator</keyword>
<dbReference type="Pfam" id="PF02311">
    <property type="entry name" value="AraC_binding"/>
    <property type="match status" value="1"/>
</dbReference>
<dbReference type="PANTHER" id="PTHR11019">
    <property type="entry name" value="HTH-TYPE TRANSCRIPTIONAL REGULATOR NIMR"/>
    <property type="match status" value="1"/>
</dbReference>
<dbReference type="InterPro" id="IPR020449">
    <property type="entry name" value="Tscrpt_reg_AraC-type_HTH"/>
</dbReference>
<dbReference type="InterPro" id="IPR011051">
    <property type="entry name" value="RmlC_Cupin_sf"/>
</dbReference>